<protein>
    <submittedName>
        <fullName evidence="11">S1 family peptidase</fullName>
    </submittedName>
</protein>
<dbReference type="Gene3D" id="2.40.10.10">
    <property type="entry name" value="Trypsin-like serine proteases"/>
    <property type="match status" value="2"/>
</dbReference>
<keyword evidence="6" id="KW-0865">Zymogen</keyword>
<gene>
    <name evidence="11" type="ORF">ACKI1S_13070</name>
</gene>
<dbReference type="InterPro" id="IPR035070">
    <property type="entry name" value="Streptogrisin_prodomain"/>
</dbReference>
<evidence type="ECO:0000256" key="4">
    <source>
        <dbReference type="ARBA" id="ARBA00022801"/>
    </source>
</evidence>
<evidence type="ECO:0000313" key="12">
    <source>
        <dbReference type="Proteomes" id="UP001631993"/>
    </source>
</evidence>
<dbReference type="InterPro" id="IPR001254">
    <property type="entry name" value="Trypsin_dom"/>
</dbReference>
<dbReference type="Proteomes" id="UP001631993">
    <property type="component" value="Unassembled WGS sequence"/>
</dbReference>
<dbReference type="PROSITE" id="PS00134">
    <property type="entry name" value="TRYPSIN_HIS"/>
    <property type="match status" value="1"/>
</dbReference>
<reference evidence="11 12" key="1">
    <citation type="submission" date="2024-12" db="EMBL/GenBank/DDBJ databases">
        <title>Forecasting of Potato common scab and diversities of Pathogenic streptomyces spp. in china.</title>
        <authorList>
            <person name="Handique U."/>
            <person name="Wu J."/>
        </authorList>
    </citation>
    <scope>NUCLEOTIDE SEQUENCE [LARGE SCALE GENOMIC DNA]</scope>
    <source>
        <strain evidence="11 12">ZRIMU1585</strain>
    </source>
</reference>
<dbReference type="InterPro" id="IPR001316">
    <property type="entry name" value="Pept_S1A_streptogrisin"/>
</dbReference>
<evidence type="ECO:0000259" key="10">
    <source>
        <dbReference type="Pfam" id="PF02983"/>
    </source>
</evidence>
<comment type="caution">
    <text evidence="11">The sequence shown here is derived from an EMBL/GenBank/DDBJ whole genome shotgun (WGS) entry which is preliminary data.</text>
</comment>
<dbReference type="Gene3D" id="3.30.300.50">
    <property type="match status" value="1"/>
</dbReference>
<dbReference type="InterPro" id="IPR004236">
    <property type="entry name" value="Pept_S1_alpha_lytic"/>
</dbReference>
<dbReference type="CDD" id="cd21112">
    <property type="entry name" value="alphaLP-like"/>
    <property type="match status" value="1"/>
</dbReference>
<feature type="domain" description="Peptidase S1" evidence="9">
    <location>
        <begin position="243"/>
        <end position="396"/>
    </location>
</feature>
<organism evidence="11 12">
    <name type="scientific">Streptomyces galilaeus</name>
    <dbReference type="NCBI Taxonomy" id="33899"/>
    <lineage>
        <taxon>Bacteria</taxon>
        <taxon>Bacillati</taxon>
        <taxon>Actinomycetota</taxon>
        <taxon>Actinomycetes</taxon>
        <taxon>Kitasatosporales</taxon>
        <taxon>Streptomycetaceae</taxon>
        <taxon>Streptomyces</taxon>
    </lineage>
</organism>
<name>A0ABW9IEY2_STRGJ</name>
<dbReference type="InterPro" id="IPR009003">
    <property type="entry name" value="Peptidase_S1_PA"/>
</dbReference>
<dbReference type="InterPro" id="IPR043504">
    <property type="entry name" value="Peptidase_S1_PA_chymotrypsin"/>
</dbReference>
<dbReference type="PROSITE" id="PS00135">
    <property type="entry name" value="TRYPSIN_SER"/>
    <property type="match status" value="1"/>
</dbReference>
<keyword evidence="4" id="KW-0378">Hydrolase</keyword>
<keyword evidence="7" id="KW-1015">Disulfide bond</keyword>
<dbReference type="EMBL" id="JBJVNE010000006">
    <property type="protein sequence ID" value="MFM9647065.1"/>
    <property type="molecule type" value="Genomic_DNA"/>
</dbReference>
<keyword evidence="12" id="KW-1185">Reference proteome</keyword>
<evidence type="ECO:0000256" key="8">
    <source>
        <dbReference type="SAM" id="MobiDB-lite"/>
    </source>
</evidence>
<evidence type="ECO:0000313" key="11">
    <source>
        <dbReference type="EMBL" id="MFM9647065.1"/>
    </source>
</evidence>
<dbReference type="InterPro" id="IPR018114">
    <property type="entry name" value="TRYPSIN_HIS"/>
</dbReference>
<comment type="similarity">
    <text evidence="1">Belongs to the peptidase S1 family.</text>
</comment>
<dbReference type="InterPro" id="IPR033116">
    <property type="entry name" value="TRYPSIN_SER"/>
</dbReference>
<evidence type="ECO:0000256" key="2">
    <source>
        <dbReference type="ARBA" id="ARBA00022670"/>
    </source>
</evidence>
<dbReference type="PRINTS" id="PR00861">
    <property type="entry name" value="ALYTICPTASE"/>
</dbReference>
<evidence type="ECO:0000256" key="5">
    <source>
        <dbReference type="ARBA" id="ARBA00022825"/>
    </source>
</evidence>
<accession>A0ABW9IEY2</accession>
<evidence type="ECO:0000256" key="1">
    <source>
        <dbReference type="ARBA" id="ARBA00007664"/>
    </source>
</evidence>
<evidence type="ECO:0000256" key="7">
    <source>
        <dbReference type="ARBA" id="ARBA00023157"/>
    </source>
</evidence>
<dbReference type="RefSeq" id="WP_373314874.1">
    <property type="nucleotide sequence ID" value="NZ_BMVS01000007.1"/>
</dbReference>
<sequence length="404" mass="41058">MCASSVRPCVRPVRFGRVNARQPSLPGRDGPHSRPVRPPTGGPELKHRRIPRRRAVMTGAGITALVAAGVTFQTANASETPATPEPRLLSALAAGKLGSTLGEDLGADAAGIYYDAQSKSLVVNVLDEAAAKTVEAAGAEARLVQNSLAELTSARTTLKKDATIPGTAWVTDPTTNKVVVTADRTVSAAEWAKLTKVVEGLGAKAELQRSKGEFKPLVAGGDAITGGGGRCSLGFNVVKGGEPYFLTAGHCTESVSTWSDSSGAEIGTNETSSFPGDDYGLVKYTAEVAHPSEVNLYNGSTQAITGAAEATVGMKVTRSGSTTQVHDGTVTGLDATVNYGNGDIVNGLIQTDVCAEPGDSGGSLFSGGSAIGLTSGGSGDCTSGGETFFQPVTEALSATGTQIG</sequence>
<dbReference type="PIRSF" id="PIRSF001134">
    <property type="entry name" value="Streptogrisin"/>
    <property type="match status" value="1"/>
</dbReference>
<proteinExistence type="inferred from homology"/>
<dbReference type="SUPFAM" id="SSF50494">
    <property type="entry name" value="Trypsin-like serine proteases"/>
    <property type="match status" value="1"/>
</dbReference>
<evidence type="ECO:0000256" key="3">
    <source>
        <dbReference type="ARBA" id="ARBA00022729"/>
    </source>
</evidence>
<keyword evidence="5" id="KW-0720">Serine protease</keyword>
<keyword evidence="2" id="KW-0645">Protease</keyword>
<evidence type="ECO:0000256" key="6">
    <source>
        <dbReference type="ARBA" id="ARBA00023145"/>
    </source>
</evidence>
<feature type="region of interest" description="Disordered" evidence="8">
    <location>
        <begin position="20"/>
        <end position="48"/>
    </location>
</feature>
<keyword evidence="3" id="KW-0732">Signal</keyword>
<evidence type="ECO:0000259" key="9">
    <source>
        <dbReference type="Pfam" id="PF00089"/>
    </source>
</evidence>
<dbReference type="Pfam" id="PF00089">
    <property type="entry name" value="Trypsin"/>
    <property type="match status" value="1"/>
</dbReference>
<dbReference type="Pfam" id="PF02983">
    <property type="entry name" value="Pro_Al_protease"/>
    <property type="match status" value="1"/>
</dbReference>
<feature type="domain" description="Peptidase S1A alpha-lytic prodomain" evidence="10">
    <location>
        <begin position="146"/>
        <end position="200"/>
    </location>
</feature>